<reference evidence="3" key="2">
    <citation type="submission" date="2024-04" db="EMBL/GenBank/DDBJ databases">
        <authorList>
            <person name="Chen Y."/>
            <person name="Shah S."/>
            <person name="Dougan E. K."/>
            <person name="Thang M."/>
            <person name="Chan C."/>
        </authorList>
    </citation>
    <scope>NUCLEOTIDE SEQUENCE [LARGE SCALE GENOMIC DNA]</scope>
</reference>
<reference evidence="2" key="1">
    <citation type="submission" date="2022-10" db="EMBL/GenBank/DDBJ databases">
        <authorList>
            <person name="Chen Y."/>
            <person name="Dougan E. K."/>
            <person name="Chan C."/>
            <person name="Rhodes N."/>
            <person name="Thang M."/>
        </authorList>
    </citation>
    <scope>NUCLEOTIDE SEQUENCE</scope>
</reference>
<dbReference type="AlphaFoldDB" id="A0A9P1GRX8"/>
<protein>
    <submittedName>
        <fullName evidence="2">Uncharacterized protein</fullName>
    </submittedName>
</protein>
<dbReference type="EMBL" id="CAMXCT030006769">
    <property type="protein sequence ID" value="CAL4807065.1"/>
    <property type="molecule type" value="Genomic_DNA"/>
</dbReference>
<evidence type="ECO:0000313" key="3">
    <source>
        <dbReference type="EMBL" id="CAL1173128.1"/>
    </source>
</evidence>
<dbReference type="EMBL" id="CAMXCT010006769">
    <property type="protein sequence ID" value="CAI4019753.1"/>
    <property type="molecule type" value="Genomic_DNA"/>
</dbReference>
<gene>
    <name evidence="2" type="ORF">C1SCF055_LOCUS44233</name>
</gene>
<keyword evidence="4" id="KW-1185">Reference proteome</keyword>
<evidence type="ECO:0000313" key="2">
    <source>
        <dbReference type="EMBL" id="CAI4019753.1"/>
    </source>
</evidence>
<evidence type="ECO:0000313" key="4">
    <source>
        <dbReference type="Proteomes" id="UP001152797"/>
    </source>
</evidence>
<evidence type="ECO:0000256" key="1">
    <source>
        <dbReference type="SAM" id="MobiDB-lite"/>
    </source>
</evidence>
<sequence length="202" mass="22148">MARKTLGERAGMFLTAVLLLVIGIHVCLLESENLRFRHPGRALQVGQAAPEGGFEGGNVEDRVLADDQPTKDSPEKTGSAPSTRPEKPSLLEVEAEVKKDDAFARHSAEESIKENPQNASTLDLKVEVVSDDHVEKEPEEEQVVLLEMHPPECHCPSVLNGWHKPADPKCLQNCSSSFFQGGRPVVGIQNGPLVFPEQHDEF</sequence>
<feature type="compositionally biased region" description="Basic and acidic residues" evidence="1">
    <location>
        <begin position="64"/>
        <end position="75"/>
    </location>
</feature>
<accession>A0A9P1GRX8</accession>
<feature type="region of interest" description="Disordered" evidence="1">
    <location>
        <begin position="64"/>
        <end position="90"/>
    </location>
</feature>
<name>A0A9P1GRX8_9DINO</name>
<dbReference type="EMBL" id="CAMXCT020006769">
    <property type="protein sequence ID" value="CAL1173128.1"/>
    <property type="molecule type" value="Genomic_DNA"/>
</dbReference>
<comment type="caution">
    <text evidence="2">The sequence shown here is derived from an EMBL/GenBank/DDBJ whole genome shotgun (WGS) entry which is preliminary data.</text>
</comment>
<proteinExistence type="predicted"/>
<dbReference type="Proteomes" id="UP001152797">
    <property type="component" value="Unassembled WGS sequence"/>
</dbReference>
<organism evidence="2">
    <name type="scientific">Cladocopium goreaui</name>
    <dbReference type="NCBI Taxonomy" id="2562237"/>
    <lineage>
        <taxon>Eukaryota</taxon>
        <taxon>Sar</taxon>
        <taxon>Alveolata</taxon>
        <taxon>Dinophyceae</taxon>
        <taxon>Suessiales</taxon>
        <taxon>Symbiodiniaceae</taxon>
        <taxon>Cladocopium</taxon>
    </lineage>
</organism>